<dbReference type="Gene3D" id="2.10.260.10">
    <property type="match status" value="1"/>
</dbReference>
<dbReference type="GO" id="GO:0030435">
    <property type="term" value="P:sporulation resulting in formation of a cellular spore"/>
    <property type="evidence" value="ECO:0007669"/>
    <property type="project" value="UniProtKB-KW"/>
</dbReference>
<evidence type="ECO:0000256" key="5">
    <source>
        <dbReference type="ARBA" id="ARBA00023159"/>
    </source>
</evidence>
<evidence type="ECO:0000313" key="10">
    <source>
        <dbReference type="Proteomes" id="UP000275076"/>
    </source>
</evidence>
<dbReference type="NCBIfam" id="TIGR01439">
    <property type="entry name" value="lp_hng_hel_AbrB"/>
    <property type="match status" value="1"/>
</dbReference>
<evidence type="ECO:0000256" key="2">
    <source>
        <dbReference type="ARBA" id="ARBA00022969"/>
    </source>
</evidence>
<dbReference type="Proteomes" id="UP000275076">
    <property type="component" value="Unassembled WGS sequence"/>
</dbReference>
<keyword evidence="10" id="KW-1185">Reference proteome</keyword>
<dbReference type="GO" id="GO:0042802">
    <property type="term" value="F:identical protein binding"/>
    <property type="evidence" value="ECO:0007669"/>
    <property type="project" value="UniProtKB-ARBA"/>
</dbReference>
<accession>A0A3R9PY66</accession>
<dbReference type="AlphaFoldDB" id="A0A3R9PY66"/>
<name>A0A3R9PY66_9BACI</name>
<protein>
    <submittedName>
        <fullName evidence="9">AbrB/MazE/SpoVT family DNA-binding domain-containing protein</fullName>
    </submittedName>
</protein>
<dbReference type="EMBL" id="RBVX01000060">
    <property type="protein sequence ID" value="RSL29581.1"/>
    <property type="molecule type" value="Genomic_DNA"/>
</dbReference>
<keyword evidence="1" id="KW-0678">Repressor</keyword>
<feature type="domain" description="SpoVT-AbrB" evidence="8">
    <location>
        <begin position="5"/>
        <end position="50"/>
    </location>
</feature>
<dbReference type="FunFam" id="2.10.260.10:FF:000001">
    <property type="entry name" value="Stage V sporulation protein T"/>
    <property type="match status" value="1"/>
</dbReference>
<dbReference type="InterPro" id="IPR052731">
    <property type="entry name" value="B_subtilis_Trans_State_Reg"/>
</dbReference>
<dbReference type="InterPro" id="IPR040678">
    <property type="entry name" value="AbrB_C"/>
</dbReference>
<evidence type="ECO:0000259" key="8">
    <source>
        <dbReference type="PROSITE" id="PS51740"/>
    </source>
</evidence>
<proteinExistence type="predicted"/>
<dbReference type="Pfam" id="PF18277">
    <property type="entry name" value="AbrB_C"/>
    <property type="match status" value="1"/>
</dbReference>
<dbReference type="PANTHER" id="PTHR36432">
    <property type="match status" value="1"/>
</dbReference>
<dbReference type="GO" id="GO:0003677">
    <property type="term" value="F:DNA binding"/>
    <property type="evidence" value="ECO:0007669"/>
    <property type="project" value="UniProtKB-UniRule"/>
</dbReference>
<sequence>MKSTGIVRKVDELGRVVIPIELRRTLDIAEKDALEIYVDDDRIVLKKYKPNMTCQVTGEVSDENISLADGKIILSPEGAENVINELQSYVDNNK</sequence>
<dbReference type="RefSeq" id="WP_125562279.1">
    <property type="nucleotide sequence ID" value="NZ_RBVX01000060.1"/>
</dbReference>
<comment type="caution">
    <text evidence="9">The sequence shown here is derived from an EMBL/GenBank/DDBJ whole genome shotgun (WGS) entry which is preliminary data.</text>
</comment>
<keyword evidence="2" id="KW-0749">Sporulation</keyword>
<keyword evidence="5" id="KW-0010">Activator</keyword>
<dbReference type="SMART" id="SM00966">
    <property type="entry name" value="SpoVT_AbrB"/>
    <property type="match status" value="1"/>
</dbReference>
<dbReference type="Pfam" id="PF04014">
    <property type="entry name" value="MazE_antitoxin"/>
    <property type="match status" value="1"/>
</dbReference>
<dbReference type="InterPro" id="IPR037914">
    <property type="entry name" value="SpoVT-AbrB_sf"/>
</dbReference>
<keyword evidence="4 7" id="KW-0238">DNA-binding</keyword>
<dbReference type="PANTHER" id="PTHR36432:SF4">
    <property type="entry name" value="TRANSITION STATE REGULATOR ABH-RELATED"/>
    <property type="match status" value="1"/>
</dbReference>
<keyword evidence="3" id="KW-0805">Transcription regulation</keyword>
<dbReference type="OrthoDB" id="9782993at2"/>
<reference evidence="9 10" key="1">
    <citation type="submission" date="2018-10" db="EMBL/GenBank/DDBJ databases">
        <title>Draft genome sequence of Bacillus salarius IM0101, isolated from a hypersaline soil in Inner Mongolia, China.</title>
        <authorList>
            <person name="Yamprayoonswat W."/>
            <person name="Boonvisut S."/>
            <person name="Jumpathong W."/>
            <person name="Sittihan S."/>
            <person name="Ruangsuj P."/>
            <person name="Wanthongcharoen S."/>
            <person name="Thongpramul N."/>
            <person name="Pimmason S."/>
            <person name="Yu B."/>
            <person name="Yasawong M."/>
        </authorList>
    </citation>
    <scope>NUCLEOTIDE SEQUENCE [LARGE SCALE GENOMIC DNA]</scope>
    <source>
        <strain evidence="9 10">IM0101</strain>
    </source>
</reference>
<evidence type="ECO:0000256" key="6">
    <source>
        <dbReference type="ARBA" id="ARBA00023163"/>
    </source>
</evidence>
<evidence type="ECO:0000256" key="1">
    <source>
        <dbReference type="ARBA" id="ARBA00022491"/>
    </source>
</evidence>
<keyword evidence="6" id="KW-0804">Transcription</keyword>
<evidence type="ECO:0000313" key="9">
    <source>
        <dbReference type="EMBL" id="RSL29581.1"/>
    </source>
</evidence>
<evidence type="ECO:0000256" key="7">
    <source>
        <dbReference type="PROSITE-ProRule" id="PRU01076"/>
    </source>
</evidence>
<evidence type="ECO:0000256" key="3">
    <source>
        <dbReference type="ARBA" id="ARBA00023015"/>
    </source>
</evidence>
<organism evidence="9 10">
    <name type="scientific">Salibacterium salarium</name>
    <dbReference type="NCBI Taxonomy" id="284579"/>
    <lineage>
        <taxon>Bacteria</taxon>
        <taxon>Bacillati</taxon>
        <taxon>Bacillota</taxon>
        <taxon>Bacilli</taxon>
        <taxon>Bacillales</taxon>
        <taxon>Bacillaceae</taxon>
    </lineage>
</organism>
<dbReference type="InterPro" id="IPR007159">
    <property type="entry name" value="SpoVT-AbrB_dom"/>
</dbReference>
<dbReference type="SUPFAM" id="SSF89447">
    <property type="entry name" value="AbrB/MazE/MraZ-like"/>
    <property type="match status" value="1"/>
</dbReference>
<evidence type="ECO:0000256" key="4">
    <source>
        <dbReference type="ARBA" id="ARBA00023125"/>
    </source>
</evidence>
<dbReference type="PROSITE" id="PS51740">
    <property type="entry name" value="SPOVT_ABRB"/>
    <property type="match status" value="1"/>
</dbReference>
<gene>
    <name evidence="9" type="ORF">D7Z54_30535</name>
</gene>